<evidence type="ECO:0000256" key="1">
    <source>
        <dbReference type="SAM" id="MobiDB-lite"/>
    </source>
</evidence>
<organism evidence="4 5">
    <name type="scientific">Kitasatospora phosalacinea</name>
    <dbReference type="NCBI Taxonomy" id="2065"/>
    <lineage>
        <taxon>Bacteria</taxon>
        <taxon>Bacillati</taxon>
        <taxon>Actinomycetota</taxon>
        <taxon>Actinomycetes</taxon>
        <taxon>Kitasatosporales</taxon>
        <taxon>Streptomycetaceae</taxon>
        <taxon>Kitasatospora</taxon>
    </lineage>
</organism>
<gene>
    <name evidence="4" type="ORF">ACFW6T_33825</name>
</gene>
<dbReference type="InterPro" id="IPR042070">
    <property type="entry name" value="PucR_C-HTH_sf"/>
</dbReference>
<name>A0ABW6GVZ5_9ACTN</name>
<dbReference type="Pfam" id="PF14361">
    <property type="entry name" value="RsbRD_N"/>
    <property type="match status" value="1"/>
</dbReference>
<comment type="caution">
    <text evidence="4">The sequence shown here is derived from an EMBL/GenBank/DDBJ whole genome shotgun (WGS) entry which is preliminary data.</text>
</comment>
<evidence type="ECO:0000259" key="3">
    <source>
        <dbReference type="Pfam" id="PF14361"/>
    </source>
</evidence>
<sequence>MTTSESGPQAVRPRTPIVGHAPLRGRDLPPEATVGAPKAATGILKHAAGLLRGQASLLAERALSRIRAEAAHTHPVLAPADCGDLVHRAMEIAVESLADPERFLESGEFAWNLGQRRAAEGIPMLPLLQAYRVGAAVLWEGLVAAALEDAPGQAQAVVFAASDFWRFVARDTTLLMEAHRRTLAGLAPDDGRKLLPALKALLRGNADPLDVSTTAIAFDLPIGGRYAVARLEGPGAVRGPDAAVREEAAGIRLHWCPQGEAGQVVVALLEERPVADLLAVLAAGRGVRGGVSPVVEGLGEVARAKELAELALGTARHEGEVVLLDDRLAAGLVAARPDLAAGIAAKVLGPVLELEPADRASLLDTLEAWLDCVGSTDRAGERLYCHRNTVLNRLRRLERLTGRTLDRPRDLVDLALALEACRLGTAG</sequence>
<proteinExistence type="predicted"/>
<feature type="region of interest" description="Disordered" evidence="1">
    <location>
        <begin position="1"/>
        <end position="34"/>
    </location>
</feature>
<feature type="domain" description="RsbT co-antagonist protein RsbRD N-terminal" evidence="3">
    <location>
        <begin position="58"/>
        <end position="191"/>
    </location>
</feature>
<keyword evidence="5" id="KW-1185">Reference proteome</keyword>
<dbReference type="EMBL" id="JBHYPX010000113">
    <property type="protein sequence ID" value="MFE1356953.1"/>
    <property type="molecule type" value="Genomic_DNA"/>
</dbReference>
<dbReference type="RefSeq" id="WP_380331228.1">
    <property type="nucleotide sequence ID" value="NZ_JBHYPW010000077.1"/>
</dbReference>
<reference evidence="4 5" key="1">
    <citation type="submission" date="2024-09" db="EMBL/GenBank/DDBJ databases">
        <title>The Natural Products Discovery Center: Release of the First 8490 Sequenced Strains for Exploring Actinobacteria Biosynthetic Diversity.</title>
        <authorList>
            <person name="Kalkreuter E."/>
            <person name="Kautsar S.A."/>
            <person name="Yang D."/>
            <person name="Bader C.D."/>
            <person name="Teijaro C.N."/>
            <person name="Fluegel L."/>
            <person name="Davis C.M."/>
            <person name="Simpson J.R."/>
            <person name="Lauterbach L."/>
            <person name="Steele A.D."/>
            <person name="Gui C."/>
            <person name="Meng S."/>
            <person name="Li G."/>
            <person name="Viehrig K."/>
            <person name="Ye F."/>
            <person name="Su P."/>
            <person name="Kiefer A.F."/>
            <person name="Nichols A."/>
            <person name="Cepeda A.J."/>
            <person name="Yan W."/>
            <person name="Fan B."/>
            <person name="Jiang Y."/>
            <person name="Adhikari A."/>
            <person name="Zheng C.-J."/>
            <person name="Schuster L."/>
            <person name="Cowan T.M."/>
            <person name="Smanski M.J."/>
            <person name="Chevrette M.G."/>
            <person name="De Carvalho L.P.S."/>
            <person name="Shen B."/>
        </authorList>
    </citation>
    <scope>NUCLEOTIDE SEQUENCE [LARGE SCALE GENOMIC DNA]</scope>
    <source>
        <strain evidence="4 5">NPDC058753</strain>
    </source>
</reference>
<dbReference type="PANTHER" id="PTHR33744">
    <property type="entry name" value="CARBOHYDRATE DIACID REGULATOR"/>
    <property type="match status" value="1"/>
</dbReference>
<accession>A0ABW6GVZ5</accession>
<feature type="domain" description="PucR C-terminal helix-turn-helix" evidence="2">
    <location>
        <begin position="362"/>
        <end position="420"/>
    </location>
</feature>
<dbReference type="Pfam" id="PF13556">
    <property type="entry name" value="HTH_30"/>
    <property type="match status" value="1"/>
</dbReference>
<dbReference type="PANTHER" id="PTHR33744:SF1">
    <property type="entry name" value="DNA-BINDING TRANSCRIPTIONAL ACTIVATOR ADER"/>
    <property type="match status" value="1"/>
</dbReference>
<evidence type="ECO:0000313" key="5">
    <source>
        <dbReference type="Proteomes" id="UP001599542"/>
    </source>
</evidence>
<dbReference type="InterPro" id="IPR025751">
    <property type="entry name" value="RsbRD_N_dom"/>
</dbReference>
<dbReference type="Gene3D" id="1.10.10.2840">
    <property type="entry name" value="PucR C-terminal helix-turn-helix domain"/>
    <property type="match status" value="1"/>
</dbReference>
<evidence type="ECO:0000313" key="4">
    <source>
        <dbReference type="EMBL" id="MFE1356953.1"/>
    </source>
</evidence>
<dbReference type="Proteomes" id="UP001599542">
    <property type="component" value="Unassembled WGS sequence"/>
</dbReference>
<evidence type="ECO:0000259" key="2">
    <source>
        <dbReference type="Pfam" id="PF13556"/>
    </source>
</evidence>
<dbReference type="InterPro" id="IPR025736">
    <property type="entry name" value="PucR_C-HTH_dom"/>
</dbReference>
<dbReference type="InterPro" id="IPR051448">
    <property type="entry name" value="CdaR-like_regulators"/>
</dbReference>
<protein>
    <submittedName>
        <fullName evidence="4">PucR family transcriptional regulator</fullName>
    </submittedName>
</protein>